<organism evidence="3 4">
    <name type="scientific">Effrenium voratum</name>
    <dbReference type="NCBI Taxonomy" id="2562239"/>
    <lineage>
        <taxon>Eukaryota</taxon>
        <taxon>Sar</taxon>
        <taxon>Alveolata</taxon>
        <taxon>Dinophyceae</taxon>
        <taxon>Suessiales</taxon>
        <taxon>Symbiodiniaceae</taxon>
        <taxon>Effrenium</taxon>
    </lineage>
</organism>
<reference evidence="3" key="1">
    <citation type="submission" date="2023-08" db="EMBL/GenBank/DDBJ databases">
        <authorList>
            <person name="Chen Y."/>
            <person name="Shah S."/>
            <person name="Dougan E. K."/>
            <person name="Thang M."/>
            <person name="Chan C."/>
        </authorList>
    </citation>
    <scope>NUCLEOTIDE SEQUENCE</scope>
</reference>
<dbReference type="PROSITE" id="PS50077">
    <property type="entry name" value="HEAT_REPEAT"/>
    <property type="match status" value="2"/>
</dbReference>
<evidence type="ECO:0000256" key="2">
    <source>
        <dbReference type="PROSITE-ProRule" id="PRU00103"/>
    </source>
</evidence>
<dbReference type="Gene3D" id="1.25.10.10">
    <property type="entry name" value="Leucine-rich Repeat Variant"/>
    <property type="match status" value="3"/>
</dbReference>
<proteinExistence type="predicted"/>
<gene>
    <name evidence="3" type="ORF">EVOR1521_LOCUS3349</name>
</gene>
<sequence length="324" mass="34081">MRVAFKERIALMLGLDHKQIFNCKARDCMSCFTANRFKAIELLIWKVEDLPSADLFAANNVFVEVYLGYNETTRTRVHNNAGSDCIFKESVQLNFDELAEMPEGFGVSVSELAGSALKLQSPKARDRWTACGALAKLGRGALESDGDGAVASALRAAARDADATVRCEAARALGQVGVLASTPELIALLSDEDDGVRWGACEGLGNLAPASAAPALTQALEDEYEDVRGAAAAGLGKLARAGHAAAGADGDPALGGALGPALVPLLTDEAWTVRRSAAEALGRCRWPEAAPELRRAREDRDPRVKQAVEAALQALQAVAGPDAA</sequence>
<dbReference type="PANTHER" id="PTHR12697">
    <property type="entry name" value="PBS LYASE HEAT-LIKE PROTEIN"/>
    <property type="match status" value="1"/>
</dbReference>
<protein>
    <submittedName>
        <fullName evidence="3">Uncharacterized protein</fullName>
    </submittedName>
</protein>
<accession>A0AA36MNH3</accession>
<comment type="caution">
    <text evidence="3">The sequence shown here is derived from an EMBL/GenBank/DDBJ whole genome shotgun (WGS) entry which is preliminary data.</text>
</comment>
<dbReference type="InterPro" id="IPR035892">
    <property type="entry name" value="C2_domain_sf"/>
</dbReference>
<dbReference type="EMBL" id="CAUJNA010000202">
    <property type="protein sequence ID" value="CAJ1373577.1"/>
    <property type="molecule type" value="Genomic_DNA"/>
</dbReference>
<dbReference type="SUPFAM" id="SSF48371">
    <property type="entry name" value="ARM repeat"/>
    <property type="match status" value="1"/>
</dbReference>
<comment type="function">
    <text evidence="1">Catalyzes the hydroxylation of the N(6)-(4-aminobutyl)-L-lysine intermediate produced by deoxyhypusine synthase/DHPS on a critical lysine of the eukaryotic translation initiation factor 5A/eIF-5A. This is the second step of the post-translational modification of that lysine into an unusual amino acid residue named hypusine. Hypusination is unique to mature eIF-5A factor and is essential for its function.</text>
</comment>
<dbReference type="Proteomes" id="UP001178507">
    <property type="component" value="Unassembled WGS sequence"/>
</dbReference>
<dbReference type="InterPro" id="IPR004155">
    <property type="entry name" value="PBS_lyase_HEAT"/>
</dbReference>
<dbReference type="InterPro" id="IPR016024">
    <property type="entry name" value="ARM-type_fold"/>
</dbReference>
<dbReference type="PANTHER" id="PTHR12697:SF5">
    <property type="entry name" value="DEOXYHYPUSINE HYDROXYLASE"/>
    <property type="match status" value="1"/>
</dbReference>
<name>A0AA36MNH3_9DINO</name>
<evidence type="ECO:0000313" key="4">
    <source>
        <dbReference type="Proteomes" id="UP001178507"/>
    </source>
</evidence>
<dbReference type="Pfam" id="PF13646">
    <property type="entry name" value="HEAT_2"/>
    <property type="match status" value="2"/>
</dbReference>
<feature type="repeat" description="HEAT" evidence="2">
    <location>
        <begin position="181"/>
        <end position="218"/>
    </location>
</feature>
<dbReference type="GO" id="GO:0016491">
    <property type="term" value="F:oxidoreductase activity"/>
    <property type="evidence" value="ECO:0007669"/>
    <property type="project" value="TreeGrafter"/>
</dbReference>
<dbReference type="SMART" id="SM00567">
    <property type="entry name" value="EZ_HEAT"/>
    <property type="match status" value="4"/>
</dbReference>
<keyword evidence="4" id="KW-1185">Reference proteome</keyword>
<dbReference type="InterPro" id="IPR011989">
    <property type="entry name" value="ARM-like"/>
</dbReference>
<evidence type="ECO:0000313" key="3">
    <source>
        <dbReference type="EMBL" id="CAJ1373577.1"/>
    </source>
</evidence>
<dbReference type="InterPro" id="IPR021133">
    <property type="entry name" value="HEAT_type_2"/>
</dbReference>
<evidence type="ECO:0000256" key="1">
    <source>
        <dbReference type="ARBA" id="ARBA00045876"/>
    </source>
</evidence>
<feature type="repeat" description="HEAT" evidence="2">
    <location>
        <begin position="289"/>
        <end position="324"/>
    </location>
</feature>
<dbReference type="AlphaFoldDB" id="A0AA36MNH3"/>
<dbReference type="SUPFAM" id="SSF49562">
    <property type="entry name" value="C2 domain (Calcium/lipid-binding domain, CaLB)"/>
    <property type="match status" value="1"/>
</dbReference>